<dbReference type="InterPro" id="IPR052454">
    <property type="entry name" value="TMX_domain-containing"/>
</dbReference>
<evidence type="ECO:0000256" key="1">
    <source>
        <dbReference type="ARBA" id="ARBA00004115"/>
    </source>
</evidence>
<dbReference type="PROSITE" id="PS00194">
    <property type="entry name" value="THIOREDOXIN_1"/>
    <property type="match status" value="1"/>
</dbReference>
<evidence type="ECO:0000256" key="2">
    <source>
        <dbReference type="ARBA" id="ARBA00022448"/>
    </source>
</evidence>
<evidence type="ECO:0000256" key="11">
    <source>
        <dbReference type="ARBA" id="ARBA00023284"/>
    </source>
</evidence>
<dbReference type="EMBL" id="AHAT01009024">
    <property type="status" value="NOT_ANNOTATED_CDS"/>
    <property type="molecule type" value="Genomic_DNA"/>
</dbReference>
<keyword evidence="8 12" id="KW-1133">Transmembrane helix</keyword>
<reference evidence="15" key="1">
    <citation type="submission" date="2011-12" db="EMBL/GenBank/DDBJ databases">
        <title>The Draft Genome of Lepisosteus oculatus.</title>
        <authorList>
            <consortium name="The Broad Institute Genome Assembly &amp; Analysis Group"/>
            <consortium name="Computational R&amp;D Group"/>
            <consortium name="and Sequencing Platform"/>
            <person name="Di Palma F."/>
            <person name="Alfoldi J."/>
            <person name="Johnson J."/>
            <person name="Berlin A."/>
            <person name="Gnerre S."/>
            <person name="Jaffe D."/>
            <person name="MacCallum I."/>
            <person name="Young S."/>
            <person name="Walker B.J."/>
            <person name="Lander E.S."/>
            <person name="Lindblad-Toh K."/>
        </authorList>
    </citation>
    <scope>NUCLEOTIDE SEQUENCE [LARGE SCALE GENOMIC DNA]</scope>
</reference>
<evidence type="ECO:0000256" key="10">
    <source>
        <dbReference type="ARBA" id="ARBA00023157"/>
    </source>
</evidence>
<dbReference type="HOGENOM" id="CLU_069292_2_1_1"/>
<dbReference type="OMA" id="WMIKVYA"/>
<dbReference type="PANTHER" id="PTHR46107:SF1">
    <property type="entry name" value="THIOREDOXIN-RELATED TRANSMEMBRANE PROTEIN 4"/>
    <property type="match status" value="1"/>
</dbReference>
<dbReference type="STRING" id="7918.ENSLOCP00000020303"/>
<comment type="subcellular location">
    <subcellularLocation>
        <location evidence="1">Endoplasmic reticulum membrane</location>
        <topology evidence="1">Single-pass type I membrane protein</topology>
    </subcellularLocation>
</comment>
<dbReference type="GO" id="GO:0015036">
    <property type="term" value="F:disulfide oxidoreductase activity"/>
    <property type="evidence" value="ECO:0000318"/>
    <property type="project" value="GO_Central"/>
</dbReference>
<dbReference type="eggNOG" id="KOG0913">
    <property type="taxonomic scope" value="Eukaryota"/>
</dbReference>
<dbReference type="GeneTree" id="ENSGT00940000160301"/>
<dbReference type="InterPro" id="IPR013766">
    <property type="entry name" value="Thioredoxin_domain"/>
</dbReference>
<dbReference type="PROSITE" id="PS51352">
    <property type="entry name" value="THIOREDOXIN_2"/>
    <property type="match status" value="1"/>
</dbReference>
<sequence>NKVLSVADSNWTLILKGEWMLKFYAPWCPACQQIQPDWEEFAKQSQALGITVGKVDVTQQPGLSGRFLVTTLPTIFHTKDGNFRRYLSSRAVEDLQSYIIEKKWESVEPIPGWKSPSSIVMTGMAALFQLSVWIRQIHSYMTETLGLPVWGSYLTFALVTLLTGLLLGLMLVLIADCLCPSKPLYKEVRT</sequence>
<dbReference type="AlphaFoldDB" id="W5NI44"/>
<name>W5NI44_LEPOC</name>
<keyword evidence="10" id="KW-1015">Disulfide bond</keyword>
<evidence type="ECO:0000256" key="5">
    <source>
        <dbReference type="ARBA" id="ARBA00022729"/>
    </source>
</evidence>
<evidence type="ECO:0000256" key="7">
    <source>
        <dbReference type="ARBA" id="ARBA00022982"/>
    </source>
</evidence>
<keyword evidence="3" id="KW-0597">Phosphoprotein</keyword>
<dbReference type="Gene3D" id="3.40.30.10">
    <property type="entry name" value="Glutaredoxin"/>
    <property type="match status" value="1"/>
</dbReference>
<organism evidence="14 15">
    <name type="scientific">Lepisosteus oculatus</name>
    <name type="common">Spotted gar</name>
    <dbReference type="NCBI Taxonomy" id="7918"/>
    <lineage>
        <taxon>Eukaryota</taxon>
        <taxon>Metazoa</taxon>
        <taxon>Chordata</taxon>
        <taxon>Craniata</taxon>
        <taxon>Vertebrata</taxon>
        <taxon>Euteleostomi</taxon>
        <taxon>Actinopterygii</taxon>
        <taxon>Neopterygii</taxon>
        <taxon>Holostei</taxon>
        <taxon>Semionotiformes</taxon>
        <taxon>Lepisosteidae</taxon>
        <taxon>Lepisosteus</taxon>
    </lineage>
</organism>
<keyword evidence="15" id="KW-1185">Reference proteome</keyword>
<evidence type="ECO:0000256" key="9">
    <source>
        <dbReference type="ARBA" id="ARBA00023136"/>
    </source>
</evidence>
<dbReference type="PANTHER" id="PTHR46107">
    <property type="entry name" value="DUMPY: SHORTER THAN WILD-TYPE"/>
    <property type="match status" value="1"/>
</dbReference>
<evidence type="ECO:0000256" key="4">
    <source>
        <dbReference type="ARBA" id="ARBA00022692"/>
    </source>
</evidence>
<dbReference type="EMBL" id="AHAT01009023">
    <property type="status" value="NOT_ANNOTATED_CDS"/>
    <property type="molecule type" value="Genomic_DNA"/>
</dbReference>
<feature type="transmembrane region" description="Helical" evidence="12">
    <location>
        <begin position="150"/>
        <end position="179"/>
    </location>
</feature>
<keyword evidence="6" id="KW-0256">Endoplasmic reticulum</keyword>
<keyword evidence="7" id="KW-0249">Electron transport</keyword>
<proteinExistence type="predicted"/>
<evidence type="ECO:0000313" key="15">
    <source>
        <dbReference type="Proteomes" id="UP000018468"/>
    </source>
</evidence>
<dbReference type="GO" id="GO:0012505">
    <property type="term" value="C:endomembrane system"/>
    <property type="evidence" value="ECO:0000318"/>
    <property type="project" value="GO_Central"/>
</dbReference>
<evidence type="ECO:0000256" key="12">
    <source>
        <dbReference type="SAM" id="Phobius"/>
    </source>
</evidence>
<protein>
    <submittedName>
        <fullName evidence="14">Thioredoxin-related transmembrane protein 4</fullName>
    </submittedName>
</protein>
<keyword evidence="11" id="KW-0676">Redox-active center</keyword>
<keyword evidence="2" id="KW-0813">Transport</keyword>
<keyword evidence="9 12" id="KW-0472">Membrane</keyword>
<evidence type="ECO:0000256" key="6">
    <source>
        <dbReference type="ARBA" id="ARBA00022824"/>
    </source>
</evidence>
<feature type="domain" description="Thioredoxin" evidence="13">
    <location>
        <begin position="1"/>
        <end position="129"/>
    </location>
</feature>
<reference evidence="14" key="2">
    <citation type="submission" date="2025-08" db="UniProtKB">
        <authorList>
            <consortium name="Ensembl"/>
        </authorList>
    </citation>
    <scope>IDENTIFICATION</scope>
</reference>
<dbReference type="Bgee" id="ENSLOCG00000016438">
    <property type="expression patterns" value="Expressed in zone of skin and 13 other cell types or tissues"/>
</dbReference>
<dbReference type="Pfam" id="PF00085">
    <property type="entry name" value="Thioredoxin"/>
    <property type="match status" value="1"/>
</dbReference>
<dbReference type="InParanoid" id="W5NI44"/>
<keyword evidence="4 12" id="KW-0812">Transmembrane</keyword>
<evidence type="ECO:0000313" key="14">
    <source>
        <dbReference type="Ensembl" id="ENSLOCP00000020303.1"/>
    </source>
</evidence>
<dbReference type="Proteomes" id="UP000018468">
    <property type="component" value="Linkage group LG1"/>
</dbReference>
<dbReference type="InterPro" id="IPR017937">
    <property type="entry name" value="Thioredoxin_CS"/>
</dbReference>
<keyword evidence="5" id="KW-0732">Signal</keyword>
<accession>W5NI44</accession>
<evidence type="ECO:0000256" key="8">
    <source>
        <dbReference type="ARBA" id="ARBA00022989"/>
    </source>
</evidence>
<dbReference type="InterPro" id="IPR036249">
    <property type="entry name" value="Thioredoxin-like_sf"/>
</dbReference>
<dbReference type="Ensembl" id="ENSLOCT00000020337.1">
    <property type="protein sequence ID" value="ENSLOCP00000020303.1"/>
    <property type="gene ID" value="ENSLOCG00000016438.1"/>
</dbReference>
<reference evidence="14" key="3">
    <citation type="submission" date="2025-09" db="UniProtKB">
        <authorList>
            <consortium name="Ensembl"/>
        </authorList>
    </citation>
    <scope>IDENTIFICATION</scope>
</reference>
<evidence type="ECO:0000259" key="13">
    <source>
        <dbReference type="PROSITE" id="PS51352"/>
    </source>
</evidence>
<dbReference type="SUPFAM" id="SSF52833">
    <property type="entry name" value="Thioredoxin-like"/>
    <property type="match status" value="1"/>
</dbReference>
<dbReference type="GO" id="GO:0005789">
    <property type="term" value="C:endoplasmic reticulum membrane"/>
    <property type="evidence" value="ECO:0007669"/>
    <property type="project" value="UniProtKB-SubCell"/>
</dbReference>
<evidence type="ECO:0000256" key="3">
    <source>
        <dbReference type="ARBA" id="ARBA00022553"/>
    </source>
</evidence>